<evidence type="ECO:0000256" key="2">
    <source>
        <dbReference type="ARBA" id="ARBA00023315"/>
    </source>
</evidence>
<dbReference type="EMBL" id="DVMP01000007">
    <property type="protein sequence ID" value="HIU24941.1"/>
    <property type="molecule type" value="Genomic_DNA"/>
</dbReference>
<sequence>MRKVKVPTLETERLCLRMWNKKDAPDLFEYAKNPNVGPWAGWKPHRDVAESRMIIEAVFLANTTWAITELKTGRVVGSVALEDDPYRENINSRELGYSLSEDCWGKGYMTEAVGRVLWYAFSLLNIDIVMIRTAENNVRSQRVIEKSGFTYEGTLRYAYRIYDGSVRNVRCYSLLREDYMKAISGGGHVQKER</sequence>
<dbReference type="Proteomes" id="UP000824090">
    <property type="component" value="Unassembled WGS sequence"/>
</dbReference>
<dbReference type="InterPro" id="IPR051531">
    <property type="entry name" value="N-acetyltransferase"/>
</dbReference>
<dbReference type="Pfam" id="PF13302">
    <property type="entry name" value="Acetyltransf_3"/>
    <property type="match status" value="1"/>
</dbReference>
<name>A0A9D1HYK0_9FIRM</name>
<evidence type="ECO:0000313" key="5">
    <source>
        <dbReference type="EMBL" id="HIU24941.1"/>
    </source>
</evidence>
<evidence type="ECO:0000259" key="4">
    <source>
        <dbReference type="PROSITE" id="PS51186"/>
    </source>
</evidence>
<feature type="domain" description="N-acetyltransferase" evidence="4">
    <location>
        <begin position="14"/>
        <end position="181"/>
    </location>
</feature>
<evidence type="ECO:0000256" key="3">
    <source>
        <dbReference type="ARBA" id="ARBA00038502"/>
    </source>
</evidence>
<dbReference type="PROSITE" id="PS51186">
    <property type="entry name" value="GNAT"/>
    <property type="match status" value="1"/>
</dbReference>
<keyword evidence="2" id="KW-0012">Acyltransferase</keyword>
<dbReference type="SUPFAM" id="SSF55729">
    <property type="entry name" value="Acyl-CoA N-acyltransferases (Nat)"/>
    <property type="match status" value="1"/>
</dbReference>
<accession>A0A9D1HYK0</accession>
<dbReference type="Gene3D" id="3.40.630.30">
    <property type="match status" value="1"/>
</dbReference>
<evidence type="ECO:0000256" key="1">
    <source>
        <dbReference type="ARBA" id="ARBA00022679"/>
    </source>
</evidence>
<dbReference type="AlphaFoldDB" id="A0A9D1HYK0"/>
<reference evidence="5" key="2">
    <citation type="journal article" date="2021" name="PeerJ">
        <title>Extensive microbial diversity within the chicken gut microbiome revealed by metagenomics and culture.</title>
        <authorList>
            <person name="Gilroy R."/>
            <person name="Ravi A."/>
            <person name="Getino M."/>
            <person name="Pursley I."/>
            <person name="Horton D.L."/>
            <person name="Alikhan N.F."/>
            <person name="Baker D."/>
            <person name="Gharbi K."/>
            <person name="Hall N."/>
            <person name="Watson M."/>
            <person name="Adriaenssens E.M."/>
            <person name="Foster-Nyarko E."/>
            <person name="Jarju S."/>
            <person name="Secka A."/>
            <person name="Antonio M."/>
            <person name="Oren A."/>
            <person name="Chaudhuri R.R."/>
            <person name="La Ragione R."/>
            <person name="Hildebrand F."/>
            <person name="Pallen M.J."/>
        </authorList>
    </citation>
    <scope>NUCLEOTIDE SEQUENCE</scope>
    <source>
        <strain evidence="5">ChiHcec3-6078</strain>
    </source>
</reference>
<proteinExistence type="inferred from homology"/>
<reference evidence="5" key="1">
    <citation type="submission" date="2020-10" db="EMBL/GenBank/DDBJ databases">
        <authorList>
            <person name="Gilroy R."/>
        </authorList>
    </citation>
    <scope>NUCLEOTIDE SEQUENCE</scope>
    <source>
        <strain evidence="5">ChiHcec3-6078</strain>
    </source>
</reference>
<comment type="caution">
    <text evidence="5">The sequence shown here is derived from an EMBL/GenBank/DDBJ whole genome shotgun (WGS) entry which is preliminary data.</text>
</comment>
<organism evidence="5 6">
    <name type="scientific">Candidatus Allocopromorpha excrementigallinarum</name>
    <dbReference type="NCBI Taxonomy" id="2840742"/>
    <lineage>
        <taxon>Bacteria</taxon>
        <taxon>Bacillati</taxon>
        <taxon>Bacillota</taxon>
        <taxon>Clostridia</taxon>
        <taxon>Eubacteriales</taxon>
        <taxon>Eubacteriaceae</taxon>
        <taxon>Eubacteriaceae incertae sedis</taxon>
        <taxon>Candidatus Allocopromorpha</taxon>
    </lineage>
</organism>
<comment type="similarity">
    <text evidence="3">Belongs to the acetyltransferase family. RimJ subfamily.</text>
</comment>
<dbReference type="PANTHER" id="PTHR43792:SF8">
    <property type="entry name" value="[RIBOSOMAL PROTEIN US5]-ALANINE N-ACETYLTRANSFERASE"/>
    <property type="match status" value="1"/>
</dbReference>
<keyword evidence="1" id="KW-0808">Transferase</keyword>
<protein>
    <submittedName>
        <fullName evidence="5">GNAT family N-acetyltransferase</fullName>
    </submittedName>
</protein>
<dbReference type="GO" id="GO:0005737">
    <property type="term" value="C:cytoplasm"/>
    <property type="evidence" value="ECO:0007669"/>
    <property type="project" value="TreeGrafter"/>
</dbReference>
<dbReference type="PANTHER" id="PTHR43792">
    <property type="entry name" value="GNAT FAMILY, PUTATIVE (AFU_ORTHOLOGUE AFUA_3G00765)-RELATED-RELATED"/>
    <property type="match status" value="1"/>
</dbReference>
<dbReference type="GO" id="GO:0008999">
    <property type="term" value="F:protein-N-terminal-alanine acetyltransferase activity"/>
    <property type="evidence" value="ECO:0007669"/>
    <property type="project" value="TreeGrafter"/>
</dbReference>
<gene>
    <name evidence="5" type="ORF">IAC50_00390</name>
</gene>
<dbReference type="InterPro" id="IPR016181">
    <property type="entry name" value="Acyl_CoA_acyltransferase"/>
</dbReference>
<evidence type="ECO:0000313" key="6">
    <source>
        <dbReference type="Proteomes" id="UP000824090"/>
    </source>
</evidence>
<dbReference type="InterPro" id="IPR000182">
    <property type="entry name" value="GNAT_dom"/>
</dbReference>